<evidence type="ECO:0000256" key="1">
    <source>
        <dbReference type="ARBA" id="ARBA00012864"/>
    </source>
</evidence>
<evidence type="ECO:0000256" key="3">
    <source>
        <dbReference type="ARBA" id="ARBA00022801"/>
    </source>
</evidence>
<feature type="binding site" evidence="7">
    <location>
        <position position="220"/>
    </location>
    <ligand>
        <name>Fe(3+)</name>
        <dbReference type="ChEBI" id="CHEBI:29034"/>
    </ligand>
</feature>
<dbReference type="InterPro" id="IPR006680">
    <property type="entry name" value="Amidohydro-rel"/>
</dbReference>
<dbReference type="NCBIfam" id="TIGR01224">
    <property type="entry name" value="hutI"/>
    <property type="match status" value="1"/>
</dbReference>
<dbReference type="GO" id="GO:0050480">
    <property type="term" value="F:imidazolonepropionase activity"/>
    <property type="evidence" value="ECO:0007669"/>
    <property type="project" value="UniProtKB-UniRule"/>
</dbReference>
<dbReference type="PANTHER" id="PTHR42752:SF1">
    <property type="entry name" value="IMIDAZOLONEPROPIONASE-RELATED"/>
    <property type="match status" value="1"/>
</dbReference>
<feature type="binding site" evidence="7">
    <location>
        <position position="65"/>
    </location>
    <ligand>
        <name>Fe(3+)</name>
        <dbReference type="ChEBI" id="CHEBI:29034"/>
    </ligand>
</feature>
<sequence length="382" mass="39835">MTTTLIDGIGLLYTGDPAREEIRDAALVLEDGLVAWLGPAGRAPAADRRIAAGGRCVIPGFVDSHAHLVFAGDRTAEFEARMAGQAYTGGGIRTTVAATRRAGDAELATRAAALVAEMLAQGTTTVEIKSGYGLSVEDERRSLEIATGLTDETTYLGAHLVPDGVTADDYVRLVTGEMLAACAPYAKWVDVFCERGAFDGDQTREILGAGIKAGLLARVHANQLTEGPGVRIACELGAASADHCTHLSAADVDALASSGTVATLLPGAEFSTRSPYPDARRLIDAGVTVALATDCNPGSSFTSSMPFCVALAVREMRMTPLEAIRAATYGGARALRRADVGWLGPGARADLVVLDAPSYTHLAYRPGVPLVHQVFQGGLLLE</sequence>
<dbReference type="EC" id="3.5.2.7" evidence="1 7"/>
<comment type="pathway">
    <text evidence="7">Amino-acid degradation; L-histidine degradation into L-glutamate; N-formimidoyl-L-glutamate from L-histidine: step 3/3.</text>
</comment>
<dbReference type="GO" id="GO:0005506">
    <property type="term" value="F:iron ion binding"/>
    <property type="evidence" value="ECO:0007669"/>
    <property type="project" value="UniProtKB-UniRule"/>
</dbReference>
<comment type="subcellular location">
    <subcellularLocation>
        <location evidence="7">Cytoplasm</location>
    </subcellularLocation>
</comment>
<keyword evidence="6 7" id="KW-0408">Iron</keyword>
<dbReference type="PANTHER" id="PTHR42752">
    <property type="entry name" value="IMIDAZOLONEPROPIONASE"/>
    <property type="match status" value="1"/>
</dbReference>
<evidence type="ECO:0000256" key="2">
    <source>
        <dbReference type="ARBA" id="ARBA00022723"/>
    </source>
</evidence>
<feature type="binding site" evidence="7">
    <location>
        <position position="67"/>
    </location>
    <ligand>
        <name>Fe(3+)</name>
        <dbReference type="ChEBI" id="CHEBI:29034"/>
    </ligand>
</feature>
<evidence type="ECO:0000256" key="7">
    <source>
        <dbReference type="HAMAP-Rule" id="MF_00372"/>
    </source>
</evidence>
<evidence type="ECO:0000313" key="9">
    <source>
        <dbReference type="EMBL" id="GGO74029.1"/>
    </source>
</evidence>
<dbReference type="Proteomes" id="UP000646523">
    <property type="component" value="Unassembled WGS sequence"/>
</dbReference>
<evidence type="ECO:0000259" key="8">
    <source>
        <dbReference type="Pfam" id="PF01979"/>
    </source>
</evidence>
<keyword evidence="5 7" id="KW-0862">Zinc</keyword>
<feature type="binding site" evidence="7">
    <location>
        <position position="294"/>
    </location>
    <ligand>
        <name>Zn(2+)</name>
        <dbReference type="ChEBI" id="CHEBI:29105"/>
    </ligand>
</feature>
<feature type="binding site" evidence="7">
    <location>
        <position position="294"/>
    </location>
    <ligand>
        <name>Fe(3+)</name>
        <dbReference type="ChEBI" id="CHEBI:29034"/>
    </ligand>
</feature>
<feature type="domain" description="Amidohydrolase-related" evidence="8">
    <location>
        <begin position="241"/>
        <end position="364"/>
    </location>
</feature>
<accession>A0A917Z6A2</accession>
<feature type="binding site" evidence="7">
    <location>
        <position position="132"/>
    </location>
    <ligand>
        <name>N-formimidoyl-L-glutamate</name>
        <dbReference type="ChEBI" id="CHEBI:58928"/>
    </ligand>
</feature>
<dbReference type="Gene3D" id="2.30.40.10">
    <property type="entry name" value="Urease, subunit C, domain 1"/>
    <property type="match status" value="1"/>
</dbReference>
<feature type="binding site" evidence="7">
    <location>
        <position position="223"/>
    </location>
    <ligand>
        <name>4-imidazolone-5-propanoate</name>
        <dbReference type="ChEBI" id="CHEBI:77893"/>
    </ligand>
</feature>
<evidence type="ECO:0000256" key="5">
    <source>
        <dbReference type="ARBA" id="ARBA00022833"/>
    </source>
</evidence>
<keyword evidence="10" id="KW-1185">Reference proteome</keyword>
<feature type="binding site" evidence="7">
    <location>
        <position position="132"/>
    </location>
    <ligand>
        <name>4-imidazolone-5-propanoate</name>
        <dbReference type="ChEBI" id="CHEBI:77893"/>
    </ligand>
</feature>
<dbReference type="RefSeq" id="WP_189126195.1">
    <property type="nucleotide sequence ID" value="NZ_BMNH01000014.1"/>
</dbReference>
<feature type="binding site" evidence="7">
    <location>
        <position position="65"/>
    </location>
    <ligand>
        <name>Zn(2+)</name>
        <dbReference type="ChEBI" id="CHEBI:29105"/>
    </ligand>
</feature>
<keyword evidence="4 7" id="KW-0369">Histidine metabolism</keyword>
<dbReference type="GO" id="GO:0008270">
    <property type="term" value="F:zinc ion binding"/>
    <property type="evidence" value="ECO:0007669"/>
    <property type="project" value="UniProtKB-UniRule"/>
</dbReference>
<feature type="binding site" evidence="7">
    <location>
        <position position="159"/>
    </location>
    <ligand>
        <name>4-imidazolone-5-propanoate</name>
        <dbReference type="ChEBI" id="CHEBI:77893"/>
    </ligand>
</feature>
<keyword evidence="2 7" id="KW-0479">Metal-binding</keyword>
<evidence type="ECO:0000256" key="4">
    <source>
        <dbReference type="ARBA" id="ARBA00022808"/>
    </source>
</evidence>
<feature type="binding site" evidence="7">
    <location>
        <position position="296"/>
    </location>
    <ligand>
        <name>N-formimidoyl-L-glutamate</name>
        <dbReference type="ChEBI" id="CHEBI:58928"/>
    </ligand>
</feature>
<evidence type="ECO:0000256" key="6">
    <source>
        <dbReference type="ARBA" id="ARBA00023004"/>
    </source>
</evidence>
<dbReference type="Pfam" id="PF01979">
    <property type="entry name" value="Amidohydro_1"/>
    <property type="match status" value="1"/>
</dbReference>
<protein>
    <recommendedName>
        <fullName evidence="1 7">Imidazolonepropionase</fullName>
        <ecNumber evidence="1 7">3.5.2.7</ecNumber>
    </recommendedName>
    <alternativeName>
        <fullName evidence="7">Imidazolone-5-propionate hydrolase</fullName>
    </alternativeName>
</protein>
<feature type="binding site" evidence="7">
    <location>
        <position position="299"/>
    </location>
    <ligand>
        <name>4-imidazolone-5-propanoate</name>
        <dbReference type="ChEBI" id="CHEBI:77893"/>
    </ligand>
</feature>
<gene>
    <name evidence="7 9" type="primary">hutI</name>
    <name evidence="9" type="ORF">GCM10012289_45740</name>
</gene>
<dbReference type="InterPro" id="IPR032466">
    <property type="entry name" value="Metal_Hydrolase"/>
</dbReference>
<dbReference type="GO" id="GO:0005737">
    <property type="term" value="C:cytoplasm"/>
    <property type="evidence" value="ECO:0007669"/>
    <property type="project" value="UniProtKB-SubCell"/>
</dbReference>
<feature type="binding site" evidence="7">
    <location>
        <position position="74"/>
    </location>
    <ligand>
        <name>4-imidazolone-5-propanoate</name>
        <dbReference type="ChEBI" id="CHEBI:77893"/>
    </ligand>
</feature>
<evidence type="ECO:0000313" key="10">
    <source>
        <dbReference type="Proteomes" id="UP000646523"/>
    </source>
</evidence>
<dbReference type="SUPFAM" id="SSF51556">
    <property type="entry name" value="Metallo-dependent hydrolases"/>
    <property type="match status" value="1"/>
</dbReference>
<keyword evidence="7" id="KW-0963">Cytoplasm</keyword>
<dbReference type="InterPro" id="IPR005920">
    <property type="entry name" value="HutI"/>
</dbReference>
<dbReference type="InterPro" id="IPR011059">
    <property type="entry name" value="Metal-dep_hydrolase_composite"/>
</dbReference>
<dbReference type="Gene3D" id="3.20.20.140">
    <property type="entry name" value="Metal-dependent hydrolases"/>
    <property type="match status" value="1"/>
</dbReference>
<comment type="cofactor">
    <cofactor evidence="7">
        <name>Zn(2+)</name>
        <dbReference type="ChEBI" id="CHEBI:29105"/>
    </cofactor>
    <cofactor evidence="7">
        <name>Fe(3+)</name>
        <dbReference type="ChEBI" id="CHEBI:29034"/>
    </cofactor>
    <text evidence="7">Binds 1 zinc or iron ion per subunit.</text>
</comment>
<organism evidence="9 10">
    <name type="scientific">Nonomuraea cavernae</name>
    <dbReference type="NCBI Taxonomy" id="2045107"/>
    <lineage>
        <taxon>Bacteria</taxon>
        <taxon>Bacillati</taxon>
        <taxon>Actinomycetota</taxon>
        <taxon>Actinomycetes</taxon>
        <taxon>Streptosporangiales</taxon>
        <taxon>Streptosporangiaceae</taxon>
        <taxon>Nonomuraea</taxon>
    </lineage>
</organism>
<comment type="similarity">
    <text evidence="7">Belongs to the metallo-dependent hydrolases superfamily. HutI family.</text>
</comment>
<dbReference type="HAMAP" id="MF_00372">
    <property type="entry name" value="HutI"/>
    <property type="match status" value="1"/>
</dbReference>
<dbReference type="SUPFAM" id="SSF51338">
    <property type="entry name" value="Composite domain of metallo-dependent hydrolases"/>
    <property type="match status" value="1"/>
</dbReference>
<dbReference type="GO" id="GO:0019556">
    <property type="term" value="P:L-histidine catabolic process to glutamate and formamide"/>
    <property type="evidence" value="ECO:0007669"/>
    <property type="project" value="UniProtKB-UniRule"/>
</dbReference>
<keyword evidence="3 7" id="KW-0378">Hydrolase</keyword>
<proteinExistence type="inferred from homology"/>
<name>A0A917Z6A2_9ACTN</name>
<dbReference type="EMBL" id="BMNH01000014">
    <property type="protein sequence ID" value="GGO74029.1"/>
    <property type="molecule type" value="Genomic_DNA"/>
</dbReference>
<reference evidence="9" key="2">
    <citation type="submission" date="2020-09" db="EMBL/GenBank/DDBJ databases">
        <authorList>
            <person name="Sun Q."/>
            <person name="Zhou Y."/>
        </authorList>
    </citation>
    <scope>NUCLEOTIDE SEQUENCE</scope>
    <source>
        <strain evidence="9">CGMCC 4.7368</strain>
    </source>
</reference>
<comment type="catalytic activity">
    <reaction evidence="7">
        <text>4-imidazolone-5-propanoate + H2O = N-formimidoyl-L-glutamate</text>
        <dbReference type="Rhea" id="RHEA:23660"/>
        <dbReference type="ChEBI" id="CHEBI:15377"/>
        <dbReference type="ChEBI" id="CHEBI:58928"/>
        <dbReference type="ChEBI" id="CHEBI:77893"/>
        <dbReference type="EC" id="3.5.2.7"/>
    </reaction>
</comment>
<feature type="binding site" evidence="7">
    <location>
        <position position="67"/>
    </location>
    <ligand>
        <name>Zn(2+)</name>
        <dbReference type="ChEBI" id="CHEBI:29105"/>
    </ligand>
</feature>
<dbReference type="AlphaFoldDB" id="A0A917Z6A2"/>
<feature type="binding site" evidence="7">
    <location>
        <position position="298"/>
    </location>
    <ligand>
        <name>N-formimidoyl-L-glutamate</name>
        <dbReference type="ChEBI" id="CHEBI:58928"/>
    </ligand>
</feature>
<comment type="function">
    <text evidence="7">Catalyzes the hydrolytic cleavage of the carbon-nitrogen bond in imidazolone-5-propanoate to yield N-formimidoyl-L-glutamate. It is the third step in the universal histidine degradation pathway.</text>
</comment>
<comment type="caution">
    <text evidence="9">The sequence shown here is derived from an EMBL/GenBank/DDBJ whole genome shotgun (WGS) entry which is preliminary data.</text>
</comment>
<feature type="binding site" evidence="7">
    <location>
        <position position="220"/>
    </location>
    <ligand>
        <name>Zn(2+)</name>
        <dbReference type="ChEBI" id="CHEBI:29105"/>
    </ligand>
</feature>
<reference evidence="9" key="1">
    <citation type="journal article" date="2014" name="Int. J. Syst. Evol. Microbiol.">
        <title>Complete genome sequence of Corynebacterium casei LMG S-19264T (=DSM 44701T), isolated from a smear-ripened cheese.</title>
        <authorList>
            <consortium name="US DOE Joint Genome Institute (JGI-PGF)"/>
            <person name="Walter F."/>
            <person name="Albersmeier A."/>
            <person name="Kalinowski J."/>
            <person name="Ruckert C."/>
        </authorList>
    </citation>
    <scope>NUCLEOTIDE SEQUENCE</scope>
    <source>
        <strain evidence="9">CGMCC 4.7368</strain>
    </source>
</reference>